<organism evidence="2 3">
    <name type="scientific">Gimesia maris</name>
    <dbReference type="NCBI Taxonomy" id="122"/>
    <lineage>
        <taxon>Bacteria</taxon>
        <taxon>Pseudomonadati</taxon>
        <taxon>Planctomycetota</taxon>
        <taxon>Planctomycetia</taxon>
        <taxon>Planctomycetales</taxon>
        <taxon>Planctomycetaceae</taxon>
        <taxon>Gimesia</taxon>
    </lineage>
</organism>
<dbReference type="Proteomes" id="UP000322887">
    <property type="component" value="Chromosome"/>
</dbReference>
<keyword evidence="1" id="KW-0732">Signal</keyword>
<proteinExistence type="predicted"/>
<evidence type="ECO:0008006" key="4">
    <source>
        <dbReference type="Google" id="ProtNLM"/>
    </source>
</evidence>
<name>A0ABX5YKE1_9PLAN</name>
<evidence type="ECO:0000256" key="1">
    <source>
        <dbReference type="SAM" id="SignalP"/>
    </source>
</evidence>
<accession>A0ABX5YKE1</accession>
<evidence type="ECO:0000313" key="2">
    <source>
        <dbReference type="EMBL" id="QEG16124.1"/>
    </source>
</evidence>
<evidence type="ECO:0000313" key="3">
    <source>
        <dbReference type="Proteomes" id="UP000322887"/>
    </source>
</evidence>
<feature type="signal peptide" evidence="1">
    <location>
        <begin position="1"/>
        <end position="20"/>
    </location>
</feature>
<dbReference type="EMBL" id="CP042910">
    <property type="protein sequence ID" value="QEG16124.1"/>
    <property type="molecule type" value="Genomic_DNA"/>
</dbReference>
<dbReference type="PROSITE" id="PS51257">
    <property type="entry name" value="PROKAR_LIPOPROTEIN"/>
    <property type="match status" value="1"/>
</dbReference>
<feature type="chain" id="PRO_5046012154" description="Glycoside hydrolase 123 C-terminal domain-containing protein" evidence="1">
    <location>
        <begin position="21"/>
        <end position="879"/>
    </location>
</feature>
<sequence>MTRFASAIILFFAWSACLGADSVRLPVIQDNSIVMVDKEWSVNAGSSGRIRIKGNQHIVALSFDLSAIQGKTITRAELVCHQAAETIFAVTLSTIAAPWEEMTSTGLTAGIKGVNGWGYPGARFPAVAGGNGFTLVHQSAFELRDGKYHCDVPVDLVHAMTSGIAFGLAIHEHETDYGRNPTIFSREQSAKQPYLVVETDHRTDEVPLPPTDLKLAPVDGKSARLTLQAPRLGFAYKVLVDGYQLGRHNIPLVHPGSRQSITLRDLPENLTKPGLHTVEVITVNRTGQQSQPAQVKGELFSVAPISFPKLRPLPAATPPISNVAVIPVTDKYDRNGRAVGDLPPGYRTHNSLYDGQRIHLKAAAGEVIGFQVLLRGDDEVSVNCHLNSLDWRVDLFQAKYVPTRGRHIPDPLVPLPETIPLSRERDQAVFVDCYIPFETTPGVYNGIFAVSDGREVPLKLTVLPIQLPRKASFLCEMNSYGLPDHVDDYYALQQVAYDHRVHVNILHYSHHTAAPGARKSNLDMRLRSGRRMNNKRYDAIEPGAKQAYWDDFEAAFGPYLDGSYFEEGHRGRIQAPGFYLTFHESWPLNCRAYFNGDPDAYRSFADSPAYAQTYVNVLSDFVRLAKSRGWTETGFQVYFNNKGSLNEQTKAPWILDEPSSYWDYRALQYYGELTDRGRRRASDVQIDYRIDISRPEFCRGELAGRGDLWVVSSSAFQNYRRLITDRMQRDGLQVWVYGTSNPVHESNRQLQAWALDAWRYAATGLVPWQTVDKSGQALRQADQLGLFIFDKTPEGKTVIRHSMRLKAFREAEQLIEYLTMVQQRHDWSSSQMQAFIDHYATLTGSVRKLNADDAGTAEYNRRALLNIEMLRQAAVELLR</sequence>
<protein>
    <recommendedName>
        <fullName evidence="4">Glycoside hydrolase 123 C-terminal domain-containing protein</fullName>
    </recommendedName>
</protein>
<keyword evidence="3" id="KW-1185">Reference proteome</keyword>
<gene>
    <name evidence="2" type="ORF">GmarT_19850</name>
</gene>
<reference evidence="2 3" key="1">
    <citation type="submission" date="2019-08" db="EMBL/GenBank/DDBJ databases">
        <title>Deep-cultivation of Planctomycetes and their phenomic and genomic characterization uncovers novel biology.</title>
        <authorList>
            <person name="Wiegand S."/>
            <person name="Jogler M."/>
            <person name="Boedeker C."/>
            <person name="Pinto D."/>
            <person name="Vollmers J."/>
            <person name="Rivas-Marin E."/>
            <person name="Kohn T."/>
            <person name="Peeters S.H."/>
            <person name="Heuer A."/>
            <person name="Rast P."/>
            <person name="Oberbeckmann S."/>
            <person name="Bunk B."/>
            <person name="Jeske O."/>
            <person name="Meyerdierks A."/>
            <person name="Storesund J.E."/>
            <person name="Kallscheuer N."/>
            <person name="Luecker S."/>
            <person name="Lage O.M."/>
            <person name="Pohl T."/>
            <person name="Merkel B.J."/>
            <person name="Hornburger P."/>
            <person name="Mueller R.-W."/>
            <person name="Bruemmer F."/>
            <person name="Labrenz M."/>
            <person name="Spormann A.M."/>
            <person name="Op den Camp H."/>
            <person name="Overmann J."/>
            <person name="Amann R."/>
            <person name="Jetten M.S.M."/>
            <person name="Mascher T."/>
            <person name="Medema M.H."/>
            <person name="Devos D.P."/>
            <person name="Kaster A.-K."/>
            <person name="Ovreas L."/>
            <person name="Rohde M."/>
            <person name="Galperin M.Y."/>
            <person name="Jogler C."/>
        </authorList>
    </citation>
    <scope>NUCLEOTIDE SEQUENCE [LARGE SCALE GENOMIC DNA]</scope>
    <source>
        <strain evidence="2 3">DSM 8797</strain>
    </source>
</reference>